<dbReference type="InterPro" id="IPR053006">
    <property type="entry name" value="Meiosis_regulatory"/>
</dbReference>
<dbReference type="InterPro" id="IPR018306">
    <property type="entry name" value="Phage_T5_Orf172_DNA-bd"/>
</dbReference>
<proteinExistence type="predicted"/>
<keyword evidence="3" id="KW-1185">Reference proteome</keyword>
<comment type="caution">
    <text evidence="2">The sequence shown here is derived from an EMBL/GenBank/DDBJ whole genome shotgun (WGS) entry which is preliminary data.</text>
</comment>
<dbReference type="PANTHER" id="PTHR28094">
    <property type="entry name" value="MEIOTICALLY UP-REGULATED GENE 113 PROTEIN"/>
    <property type="match status" value="1"/>
</dbReference>
<protein>
    <recommendedName>
        <fullName evidence="1">Bacteriophage T5 Orf172 DNA-binding domain-containing protein</fullName>
    </recommendedName>
</protein>
<organism evidence="2 3">
    <name type="scientific">Clydaea vesicula</name>
    <dbReference type="NCBI Taxonomy" id="447962"/>
    <lineage>
        <taxon>Eukaryota</taxon>
        <taxon>Fungi</taxon>
        <taxon>Fungi incertae sedis</taxon>
        <taxon>Chytridiomycota</taxon>
        <taxon>Chytridiomycota incertae sedis</taxon>
        <taxon>Chytridiomycetes</taxon>
        <taxon>Lobulomycetales</taxon>
        <taxon>Lobulomycetaceae</taxon>
        <taxon>Clydaea</taxon>
    </lineage>
</organism>
<name>A0AAD5TZ32_9FUNG</name>
<dbReference type="Proteomes" id="UP001211065">
    <property type="component" value="Unassembled WGS sequence"/>
</dbReference>
<dbReference type="EMBL" id="JADGJW010000706">
    <property type="protein sequence ID" value="KAJ3213476.1"/>
    <property type="molecule type" value="Genomic_DNA"/>
</dbReference>
<dbReference type="PANTHER" id="PTHR28094:SF1">
    <property type="entry name" value="MEIOTICALLY UP-REGULATED GENE 113 PROTEIN"/>
    <property type="match status" value="1"/>
</dbReference>
<sequence length="159" mass="19095">MDEFPGKQIKFPFYSDVKLETGKKIFKRLLEGVSIHDKKGWIYSFYKKIDGTWQEQSLKIGRTDNSVEKRLRQWTNQCGEELKIKKSWETKWNHLTETLVHLELKDRGLWLGNINGGGKCNYEIQKEWFSASVFHEIDNVVSYWVRYVDALERYYYQEL</sequence>
<feature type="domain" description="Bacteriophage T5 Orf172 DNA-binding" evidence="1">
    <location>
        <begin position="41"/>
        <end position="144"/>
    </location>
</feature>
<evidence type="ECO:0000313" key="3">
    <source>
        <dbReference type="Proteomes" id="UP001211065"/>
    </source>
</evidence>
<evidence type="ECO:0000259" key="1">
    <source>
        <dbReference type="Pfam" id="PF10544"/>
    </source>
</evidence>
<reference evidence="2" key="1">
    <citation type="submission" date="2020-05" db="EMBL/GenBank/DDBJ databases">
        <title>Phylogenomic resolution of chytrid fungi.</title>
        <authorList>
            <person name="Stajich J.E."/>
            <person name="Amses K."/>
            <person name="Simmons R."/>
            <person name="Seto K."/>
            <person name="Myers J."/>
            <person name="Bonds A."/>
            <person name="Quandt C.A."/>
            <person name="Barry K."/>
            <person name="Liu P."/>
            <person name="Grigoriev I."/>
            <person name="Longcore J.E."/>
            <person name="James T.Y."/>
        </authorList>
    </citation>
    <scope>NUCLEOTIDE SEQUENCE</scope>
    <source>
        <strain evidence="2">JEL0476</strain>
    </source>
</reference>
<accession>A0AAD5TZ32</accession>
<dbReference type="Pfam" id="PF10544">
    <property type="entry name" value="T5orf172"/>
    <property type="match status" value="1"/>
</dbReference>
<dbReference type="AlphaFoldDB" id="A0AAD5TZ32"/>
<gene>
    <name evidence="2" type="ORF">HK099_007367</name>
</gene>
<evidence type="ECO:0000313" key="2">
    <source>
        <dbReference type="EMBL" id="KAJ3213476.1"/>
    </source>
</evidence>